<sequence>MVQWVDQRVDYDPFLTAPQPSNPWITDDTNLWALNTDTFALACYQQHNSKERVDWDGVISYLTWE</sequence>
<dbReference type="GO" id="GO:0007186">
    <property type="term" value="P:G protein-coupled receptor signaling pathway"/>
    <property type="evidence" value="ECO:0007669"/>
    <property type="project" value="InterPro"/>
</dbReference>
<dbReference type="WBParaSite" id="Hba_16079">
    <property type="protein sequence ID" value="Hba_16079"/>
    <property type="gene ID" value="Hba_16079"/>
</dbReference>
<dbReference type="InterPro" id="IPR015898">
    <property type="entry name" value="G-protein_gamma-like_dom"/>
</dbReference>
<dbReference type="InterPro" id="IPR036284">
    <property type="entry name" value="GGL_sf"/>
</dbReference>
<feature type="domain" description="G protein gamma" evidence="1">
    <location>
        <begin position="1"/>
        <end position="34"/>
    </location>
</feature>
<dbReference type="Pfam" id="PF00631">
    <property type="entry name" value="G-gamma"/>
    <property type="match status" value="1"/>
</dbReference>
<keyword evidence="2" id="KW-1185">Reference proteome</keyword>
<protein>
    <submittedName>
        <fullName evidence="3">FGE-sulfatase domain-containing protein</fullName>
    </submittedName>
</protein>
<evidence type="ECO:0000259" key="1">
    <source>
        <dbReference type="Pfam" id="PF00631"/>
    </source>
</evidence>
<dbReference type="Proteomes" id="UP000095283">
    <property type="component" value="Unplaced"/>
</dbReference>
<accession>A0A1I7XEX4</accession>
<proteinExistence type="predicted"/>
<dbReference type="AlphaFoldDB" id="A0A1I7XEX4"/>
<evidence type="ECO:0000313" key="3">
    <source>
        <dbReference type="WBParaSite" id="Hba_16079"/>
    </source>
</evidence>
<reference evidence="3" key="1">
    <citation type="submission" date="2016-11" db="UniProtKB">
        <authorList>
            <consortium name="WormBaseParasite"/>
        </authorList>
    </citation>
    <scope>IDENTIFICATION</scope>
</reference>
<evidence type="ECO:0000313" key="2">
    <source>
        <dbReference type="Proteomes" id="UP000095283"/>
    </source>
</evidence>
<organism evidence="2 3">
    <name type="scientific">Heterorhabditis bacteriophora</name>
    <name type="common">Entomopathogenic nematode worm</name>
    <dbReference type="NCBI Taxonomy" id="37862"/>
    <lineage>
        <taxon>Eukaryota</taxon>
        <taxon>Metazoa</taxon>
        <taxon>Ecdysozoa</taxon>
        <taxon>Nematoda</taxon>
        <taxon>Chromadorea</taxon>
        <taxon>Rhabditida</taxon>
        <taxon>Rhabditina</taxon>
        <taxon>Rhabditomorpha</taxon>
        <taxon>Strongyloidea</taxon>
        <taxon>Heterorhabditidae</taxon>
        <taxon>Heterorhabditis</taxon>
    </lineage>
</organism>
<dbReference type="SUPFAM" id="SSF48670">
    <property type="entry name" value="Transducin (heterotrimeric G protein), gamma chain"/>
    <property type="match status" value="1"/>
</dbReference>
<name>A0A1I7XEX4_HETBA</name>